<reference evidence="1" key="1">
    <citation type="journal article" date="2014" name="Int. J. Syst. Evol. Microbiol.">
        <title>Complete genome sequence of Corynebacterium casei LMG S-19264T (=DSM 44701T), isolated from a smear-ripened cheese.</title>
        <authorList>
            <consortium name="US DOE Joint Genome Institute (JGI-PGF)"/>
            <person name="Walter F."/>
            <person name="Albersmeier A."/>
            <person name="Kalinowski J."/>
            <person name="Ruckert C."/>
        </authorList>
    </citation>
    <scope>NUCLEOTIDE SEQUENCE</scope>
    <source>
        <strain evidence="1">JCM 4646</strain>
    </source>
</reference>
<evidence type="ECO:0000313" key="2">
    <source>
        <dbReference type="Proteomes" id="UP000617734"/>
    </source>
</evidence>
<evidence type="ECO:0000313" key="1">
    <source>
        <dbReference type="EMBL" id="GHH84042.1"/>
    </source>
</evidence>
<dbReference type="EMBL" id="BNBO01000070">
    <property type="protein sequence ID" value="GHH84042.1"/>
    <property type="molecule type" value="Genomic_DNA"/>
</dbReference>
<dbReference type="Proteomes" id="UP000617734">
    <property type="component" value="Unassembled WGS sequence"/>
</dbReference>
<gene>
    <name evidence="1" type="ORF">GCM10018781_72580</name>
</gene>
<sequence length="61" mass="6365">MAVATATAARNAPVVRKIARVAAGVLMTFGSCLVDCADRLDGDWTGRLAPALMNCARCEGR</sequence>
<proteinExistence type="predicted"/>
<accession>A0A919L4Z8</accession>
<keyword evidence="2" id="KW-1185">Reference proteome</keyword>
<comment type="caution">
    <text evidence="1">The sequence shown here is derived from an EMBL/GenBank/DDBJ whole genome shotgun (WGS) entry which is preliminary data.</text>
</comment>
<organism evidence="1 2">
    <name type="scientific">Kitasatospora indigofera</name>
    <dbReference type="NCBI Taxonomy" id="67307"/>
    <lineage>
        <taxon>Bacteria</taxon>
        <taxon>Bacillati</taxon>
        <taxon>Actinomycetota</taxon>
        <taxon>Actinomycetes</taxon>
        <taxon>Kitasatosporales</taxon>
        <taxon>Streptomycetaceae</taxon>
        <taxon>Kitasatospora</taxon>
    </lineage>
</organism>
<name>A0A919L4Z8_9ACTN</name>
<dbReference type="AlphaFoldDB" id="A0A919L4Z8"/>
<reference evidence="1" key="2">
    <citation type="submission" date="2020-09" db="EMBL/GenBank/DDBJ databases">
        <authorList>
            <person name="Sun Q."/>
            <person name="Ohkuma M."/>
        </authorList>
    </citation>
    <scope>NUCLEOTIDE SEQUENCE</scope>
    <source>
        <strain evidence="1">JCM 4646</strain>
    </source>
</reference>
<protein>
    <submittedName>
        <fullName evidence="1">Uncharacterized protein</fullName>
    </submittedName>
</protein>